<keyword evidence="8 11" id="KW-0784">Thiamine biosynthesis</keyword>
<dbReference type="Gene3D" id="3.40.50.620">
    <property type="entry name" value="HUPs"/>
    <property type="match status" value="1"/>
</dbReference>
<comment type="pathway">
    <text evidence="11">Cofactor biosynthesis; thiamine diphosphate biosynthesis.</text>
</comment>
<feature type="binding site" evidence="11">
    <location>
        <position position="311"/>
    </location>
    <ligand>
        <name>ATP</name>
        <dbReference type="ChEBI" id="CHEBI:30616"/>
    </ligand>
</feature>
<comment type="function">
    <text evidence="11">Catalyzes the ATP-dependent transfer of a sulfur to tRNA to produce 4-thiouridine in position 8 of tRNAs, which functions as a near-UV photosensor. Also catalyzes the transfer of sulfur to the sulfur carrier protein ThiS, forming ThiS-thiocarboxylate. This is a step in the synthesis of thiazole, in the thiamine biosynthesis pathway. The sulfur is donated as persulfide by IscS.</text>
</comment>
<comment type="catalytic activity">
    <reaction evidence="11">
        <text>[ThiS sulfur-carrier protein]-C-terminal Gly-Gly-AMP + S-sulfanyl-L-cysteinyl-[cysteine desulfurase] + AH2 = [ThiS sulfur-carrier protein]-C-terminal-Gly-aminoethanethioate + L-cysteinyl-[cysteine desulfurase] + A + AMP + 2 H(+)</text>
        <dbReference type="Rhea" id="RHEA:43340"/>
        <dbReference type="Rhea" id="RHEA-COMP:12157"/>
        <dbReference type="Rhea" id="RHEA-COMP:12158"/>
        <dbReference type="Rhea" id="RHEA-COMP:12910"/>
        <dbReference type="Rhea" id="RHEA-COMP:19908"/>
        <dbReference type="ChEBI" id="CHEBI:13193"/>
        <dbReference type="ChEBI" id="CHEBI:15378"/>
        <dbReference type="ChEBI" id="CHEBI:17499"/>
        <dbReference type="ChEBI" id="CHEBI:29950"/>
        <dbReference type="ChEBI" id="CHEBI:61963"/>
        <dbReference type="ChEBI" id="CHEBI:90618"/>
        <dbReference type="ChEBI" id="CHEBI:232372"/>
        <dbReference type="ChEBI" id="CHEBI:456215"/>
    </reaction>
</comment>
<protein>
    <recommendedName>
        <fullName evidence="11">tRNA sulfurtransferase</fullName>
        <ecNumber evidence="11">2.8.1.4</ecNumber>
    </recommendedName>
    <alternativeName>
        <fullName evidence="11">Sulfur carrier protein ThiS sulfurtransferase</fullName>
    </alternativeName>
    <alternativeName>
        <fullName evidence="11">Thiamine biosynthesis protein ThiI</fullName>
    </alternativeName>
    <alternativeName>
        <fullName evidence="11">tRNA 4-thiouridine synthase</fullName>
    </alternativeName>
</protein>
<dbReference type="PROSITE" id="PS51165">
    <property type="entry name" value="THUMP"/>
    <property type="match status" value="1"/>
</dbReference>
<accession>A0A4Y6PUW8</accession>
<dbReference type="GO" id="GO:0005829">
    <property type="term" value="C:cytosol"/>
    <property type="evidence" value="ECO:0007669"/>
    <property type="project" value="TreeGrafter"/>
</dbReference>
<evidence type="ECO:0000256" key="11">
    <source>
        <dbReference type="HAMAP-Rule" id="MF_00021"/>
    </source>
</evidence>
<dbReference type="HAMAP" id="MF_00021">
    <property type="entry name" value="ThiI"/>
    <property type="match status" value="1"/>
</dbReference>
<dbReference type="InterPro" id="IPR004114">
    <property type="entry name" value="THUMP_dom"/>
</dbReference>
<comment type="similarity">
    <text evidence="11">Belongs to the ThiI family.</text>
</comment>
<dbReference type="CDD" id="cd11716">
    <property type="entry name" value="THUMP_ThiI"/>
    <property type="match status" value="1"/>
</dbReference>
<keyword evidence="6 11" id="KW-0067">ATP-binding</keyword>
<dbReference type="Proteomes" id="UP000315995">
    <property type="component" value="Chromosome"/>
</dbReference>
<dbReference type="UniPathway" id="UPA00060"/>
<dbReference type="Pfam" id="PF22025">
    <property type="entry name" value="ThiI_fer"/>
    <property type="match status" value="1"/>
</dbReference>
<keyword evidence="3 11" id="KW-0820">tRNA-binding</keyword>
<feature type="binding site" evidence="11">
    <location>
        <position position="280"/>
    </location>
    <ligand>
        <name>ATP</name>
        <dbReference type="ChEBI" id="CHEBI:30616"/>
    </ligand>
</feature>
<comment type="caution">
    <text evidence="11">Lacks conserved residue(s) required for the propagation of feature annotation.</text>
</comment>
<feature type="active site" description="Cysteine persulfide intermediate" evidence="11">
    <location>
        <position position="464"/>
    </location>
</feature>
<name>A0A4Y6PUW8_PERCE</name>
<sequence length="504" mass="56381">MFQTDAVEYFVSKPAKSRRTNILRLSGELGIKSPQVRKRFQNRLVHNIHDALRRAEVDYELHRQWARIDVESDDERAGEILARIYGIKGVVPATRYSWETLDDILDLGEQLYAERVEGKKFAVRARRVGNRDGIDFQSGDVNRQLGARLFDASAGVDLDHPEVVVGVEIREDEVFFLDEELPGPAGLPMGTEGKALCLMSGGFDSAVAGWMMQKRGIDLDFLFFNLGGPAHERGVRDVTKRLCELWSNGYAAKLHVVDLRSLVAEMKQNVRGSYWQLLLKRLMMRAAHLLCVEQGYPAMITGESAGQVSSQTLMNLAAIQQPIPTPILRPLVGLNKNDITELARHIGTFDISASVPEFCALDGGRPVTTCTPDKLDVEEARVSQTLLETLVEKRRTHDVLEMASGDEIVDVEINRVPEGAVVLDLRTHVADNAWSYPDSVHLPFEKAIENVAYLPKEGTYLLCCEVGLKSAFLAEQMRRAGFEAYSFRGGTHALKRHQKKQQTV</sequence>
<comment type="subcellular location">
    <subcellularLocation>
        <location evidence="1 11">Cytoplasm</location>
    </subcellularLocation>
</comment>
<evidence type="ECO:0000313" key="15">
    <source>
        <dbReference type="Proteomes" id="UP000315995"/>
    </source>
</evidence>
<keyword evidence="4 11" id="KW-0808">Transferase</keyword>
<feature type="binding site" evidence="11">
    <location>
        <position position="302"/>
    </location>
    <ligand>
        <name>ATP</name>
        <dbReference type="ChEBI" id="CHEBI:30616"/>
    </ligand>
</feature>
<dbReference type="InterPro" id="IPR054173">
    <property type="entry name" value="ThiI_fer"/>
</dbReference>
<dbReference type="GO" id="GO:0005524">
    <property type="term" value="F:ATP binding"/>
    <property type="evidence" value="ECO:0007669"/>
    <property type="project" value="UniProtKB-UniRule"/>
</dbReference>
<dbReference type="Pfam" id="PF02568">
    <property type="entry name" value="ThiI"/>
    <property type="match status" value="1"/>
</dbReference>
<evidence type="ECO:0000259" key="13">
    <source>
        <dbReference type="PROSITE" id="PS51165"/>
    </source>
</evidence>
<evidence type="ECO:0000313" key="14">
    <source>
        <dbReference type="EMBL" id="QDG51899.1"/>
    </source>
</evidence>
<dbReference type="SMART" id="SM00981">
    <property type="entry name" value="THUMP"/>
    <property type="match status" value="1"/>
</dbReference>
<proteinExistence type="inferred from homology"/>
<organism evidence="14 15">
    <name type="scientific">Persicimonas caeni</name>
    <dbReference type="NCBI Taxonomy" id="2292766"/>
    <lineage>
        <taxon>Bacteria</taxon>
        <taxon>Deltaproteobacteria</taxon>
        <taxon>Bradymonadales</taxon>
        <taxon>Bradymonadaceae</taxon>
        <taxon>Persicimonas</taxon>
    </lineage>
</organism>
<dbReference type="InterPro" id="IPR020536">
    <property type="entry name" value="ThiI_AANH"/>
</dbReference>
<dbReference type="PANTHER" id="PTHR43209">
    <property type="entry name" value="TRNA SULFURTRANSFERASE"/>
    <property type="match status" value="1"/>
</dbReference>
<evidence type="ECO:0000256" key="7">
    <source>
        <dbReference type="ARBA" id="ARBA00022884"/>
    </source>
</evidence>
<dbReference type="InterPro" id="IPR050102">
    <property type="entry name" value="tRNA_sulfurtransferase_ThiI"/>
</dbReference>
<evidence type="ECO:0000256" key="8">
    <source>
        <dbReference type="ARBA" id="ARBA00022977"/>
    </source>
</evidence>
<dbReference type="SUPFAM" id="SSF52821">
    <property type="entry name" value="Rhodanese/Cell cycle control phosphatase"/>
    <property type="match status" value="1"/>
</dbReference>
<feature type="domain" description="THUMP" evidence="13">
    <location>
        <begin position="75"/>
        <end position="180"/>
    </location>
</feature>
<keyword evidence="9" id="KW-1015">Disulfide bond</keyword>
<dbReference type="EMBL" id="CP041186">
    <property type="protein sequence ID" value="QDG51899.1"/>
    <property type="molecule type" value="Genomic_DNA"/>
</dbReference>
<dbReference type="GO" id="GO:0052837">
    <property type="term" value="P:thiazole biosynthetic process"/>
    <property type="evidence" value="ECO:0007669"/>
    <property type="project" value="TreeGrafter"/>
</dbReference>
<dbReference type="GO" id="GO:0009229">
    <property type="term" value="P:thiamine diphosphate biosynthetic process"/>
    <property type="evidence" value="ECO:0007669"/>
    <property type="project" value="UniProtKB-UniRule"/>
</dbReference>
<accession>A0A5B8Y5Q9</accession>
<evidence type="ECO:0000256" key="5">
    <source>
        <dbReference type="ARBA" id="ARBA00022741"/>
    </source>
</evidence>
<keyword evidence="7 11" id="KW-0694">RNA-binding</keyword>
<keyword evidence="10" id="KW-0676">Redox-active center</keyword>
<dbReference type="EC" id="2.8.1.4" evidence="11"/>
<dbReference type="InterPro" id="IPR003720">
    <property type="entry name" value="tRNA_STrfase"/>
</dbReference>
<evidence type="ECO:0000256" key="1">
    <source>
        <dbReference type="ARBA" id="ARBA00004496"/>
    </source>
</evidence>
<dbReference type="InterPro" id="IPR014729">
    <property type="entry name" value="Rossmann-like_a/b/a_fold"/>
</dbReference>
<dbReference type="GO" id="GO:0004810">
    <property type="term" value="F:CCA tRNA nucleotidyltransferase activity"/>
    <property type="evidence" value="ECO:0007669"/>
    <property type="project" value="InterPro"/>
</dbReference>
<evidence type="ECO:0000256" key="2">
    <source>
        <dbReference type="ARBA" id="ARBA00022490"/>
    </source>
</evidence>
<evidence type="ECO:0000256" key="4">
    <source>
        <dbReference type="ARBA" id="ARBA00022679"/>
    </source>
</evidence>
<gene>
    <name evidence="11 14" type="primary">thiI</name>
    <name evidence="14" type="ORF">FIV42_14460</name>
</gene>
<evidence type="ECO:0000256" key="3">
    <source>
        <dbReference type="ARBA" id="ARBA00022555"/>
    </source>
</evidence>
<reference evidence="14 15" key="1">
    <citation type="submission" date="2019-06" db="EMBL/GenBank/DDBJ databases">
        <title>Persicimonas caeni gen. nov., sp. nov., a predatory bacterium isolated from solar saltern.</title>
        <authorList>
            <person name="Wang S."/>
        </authorList>
    </citation>
    <scope>NUCLEOTIDE SEQUENCE [LARGE SCALE GENOMIC DNA]</scope>
    <source>
        <strain evidence="14 15">YN101</strain>
    </source>
</reference>
<evidence type="ECO:0000259" key="12">
    <source>
        <dbReference type="PROSITE" id="PS50206"/>
    </source>
</evidence>
<dbReference type="PROSITE" id="PS50206">
    <property type="entry name" value="RHODANESE_3"/>
    <property type="match status" value="1"/>
</dbReference>
<dbReference type="SUPFAM" id="SSF143437">
    <property type="entry name" value="THUMP domain-like"/>
    <property type="match status" value="1"/>
</dbReference>
<evidence type="ECO:0000256" key="6">
    <source>
        <dbReference type="ARBA" id="ARBA00022840"/>
    </source>
</evidence>
<evidence type="ECO:0000256" key="10">
    <source>
        <dbReference type="ARBA" id="ARBA00023284"/>
    </source>
</evidence>
<dbReference type="GO" id="GO:0000049">
    <property type="term" value="F:tRNA binding"/>
    <property type="evidence" value="ECO:0007669"/>
    <property type="project" value="UniProtKB-UniRule"/>
</dbReference>
<dbReference type="InterPro" id="IPR001763">
    <property type="entry name" value="Rhodanese-like_dom"/>
</dbReference>
<dbReference type="AlphaFoldDB" id="A0A4Y6PUW8"/>
<dbReference type="Gene3D" id="3.40.250.10">
    <property type="entry name" value="Rhodanese-like domain"/>
    <property type="match status" value="1"/>
</dbReference>
<dbReference type="Pfam" id="PF02926">
    <property type="entry name" value="THUMP"/>
    <property type="match status" value="1"/>
</dbReference>
<keyword evidence="15" id="KW-1185">Reference proteome</keyword>
<dbReference type="GO" id="GO:0002937">
    <property type="term" value="P:tRNA 4-thiouridine biosynthesis"/>
    <property type="evidence" value="ECO:0007669"/>
    <property type="project" value="TreeGrafter"/>
</dbReference>
<dbReference type="OrthoDB" id="9773948at2"/>
<evidence type="ECO:0000256" key="9">
    <source>
        <dbReference type="ARBA" id="ARBA00023157"/>
    </source>
</evidence>
<dbReference type="InterPro" id="IPR049962">
    <property type="entry name" value="THUMP_ThiI"/>
</dbReference>
<dbReference type="InterPro" id="IPR036873">
    <property type="entry name" value="Rhodanese-like_dom_sf"/>
</dbReference>
<dbReference type="NCBIfam" id="TIGR00342">
    <property type="entry name" value="tRNA uracil 4-sulfurtransferase ThiI"/>
    <property type="match status" value="1"/>
</dbReference>
<dbReference type="Gene3D" id="3.30.2130.30">
    <property type="match status" value="1"/>
</dbReference>
<feature type="binding site" evidence="11">
    <location>
        <begin position="198"/>
        <end position="199"/>
    </location>
    <ligand>
        <name>ATP</name>
        <dbReference type="ChEBI" id="CHEBI:30616"/>
    </ligand>
</feature>
<feature type="domain" description="Rhodanese" evidence="12">
    <location>
        <begin position="416"/>
        <end position="503"/>
    </location>
</feature>
<keyword evidence="5 11" id="KW-0547">Nucleotide-binding</keyword>
<keyword evidence="2 11" id="KW-0963">Cytoplasm</keyword>
<dbReference type="GO" id="GO:0009228">
    <property type="term" value="P:thiamine biosynthetic process"/>
    <property type="evidence" value="ECO:0007669"/>
    <property type="project" value="UniProtKB-KW"/>
</dbReference>
<dbReference type="SUPFAM" id="SSF52402">
    <property type="entry name" value="Adenine nucleotide alpha hydrolases-like"/>
    <property type="match status" value="1"/>
</dbReference>
<dbReference type="GO" id="GO:0140741">
    <property type="term" value="F:tRNA-uracil-4 sulfurtransferase activity"/>
    <property type="evidence" value="ECO:0007669"/>
    <property type="project" value="UniProtKB-EC"/>
</dbReference>
<dbReference type="InterPro" id="IPR049961">
    <property type="entry name" value="ThiI_N"/>
</dbReference>
<comment type="catalytic activity">
    <reaction evidence="11">
        <text>[ThiI sulfur-carrier protein]-S-sulfanyl-L-cysteine + a uridine in tRNA + 2 reduced [2Fe-2S]-[ferredoxin] + ATP + H(+) = [ThiI sulfur-carrier protein]-L-cysteine + a 4-thiouridine in tRNA + 2 oxidized [2Fe-2S]-[ferredoxin] + AMP + diphosphate</text>
        <dbReference type="Rhea" id="RHEA:24176"/>
        <dbReference type="Rhea" id="RHEA-COMP:10000"/>
        <dbReference type="Rhea" id="RHEA-COMP:10001"/>
        <dbReference type="Rhea" id="RHEA-COMP:13337"/>
        <dbReference type="Rhea" id="RHEA-COMP:13338"/>
        <dbReference type="Rhea" id="RHEA-COMP:13339"/>
        <dbReference type="Rhea" id="RHEA-COMP:13340"/>
        <dbReference type="ChEBI" id="CHEBI:15378"/>
        <dbReference type="ChEBI" id="CHEBI:29950"/>
        <dbReference type="ChEBI" id="CHEBI:30616"/>
        <dbReference type="ChEBI" id="CHEBI:33019"/>
        <dbReference type="ChEBI" id="CHEBI:33737"/>
        <dbReference type="ChEBI" id="CHEBI:33738"/>
        <dbReference type="ChEBI" id="CHEBI:61963"/>
        <dbReference type="ChEBI" id="CHEBI:65315"/>
        <dbReference type="ChEBI" id="CHEBI:136798"/>
        <dbReference type="ChEBI" id="CHEBI:456215"/>
        <dbReference type="EC" id="2.8.1.4"/>
    </reaction>
</comment>
<dbReference type="PANTHER" id="PTHR43209:SF1">
    <property type="entry name" value="TRNA SULFURTRANSFERASE"/>
    <property type="match status" value="1"/>
</dbReference>